<reference evidence="2" key="1">
    <citation type="journal article" date="2018" name="Antonie Van Leeuwenhoek">
        <title>Proteinivorax hydrogeniformans sp. nov., an anaerobic, haloalkaliphilic bacterium fermenting proteinaceous compounds with high hydrogen production.</title>
        <authorList>
            <person name="Boltyanskaya Y."/>
            <person name="Detkova E."/>
            <person name="Pimenov N."/>
            <person name="Kevbrin V."/>
        </authorList>
    </citation>
    <scope>NUCLEOTIDE SEQUENCE</scope>
    <source>
        <strain evidence="2">Z-710</strain>
    </source>
</reference>
<dbReference type="AlphaFoldDB" id="A0AAU8HQG8"/>
<evidence type="ECO:0000256" key="1">
    <source>
        <dbReference type="SAM" id="Phobius"/>
    </source>
</evidence>
<keyword evidence="1" id="KW-1133">Transmembrane helix</keyword>
<dbReference type="InterPro" id="IPR003832">
    <property type="entry name" value="DUF212"/>
</dbReference>
<dbReference type="PANTHER" id="PTHR31446">
    <property type="entry name" value="ACID PHOSPHATASE/VANADIUM-DEPENDENT HALOPEROXIDASE-RELATED PROTEIN"/>
    <property type="match status" value="1"/>
</dbReference>
<keyword evidence="1" id="KW-0812">Transmembrane</keyword>
<dbReference type="Pfam" id="PF02681">
    <property type="entry name" value="DUF212"/>
    <property type="match status" value="1"/>
</dbReference>
<feature type="transmembrane region" description="Helical" evidence="1">
    <location>
        <begin position="70"/>
        <end position="88"/>
    </location>
</feature>
<dbReference type="PANTHER" id="PTHR31446:SF29">
    <property type="entry name" value="ACID PHOSPHATASE_VANADIUM-DEPENDENT HALOPEROXIDASE-RELATED PROTEIN"/>
    <property type="match status" value="1"/>
</dbReference>
<feature type="transmembrane region" description="Helical" evidence="1">
    <location>
        <begin position="9"/>
        <end position="30"/>
    </location>
</feature>
<name>A0AAU8HQG8_9FIRM</name>
<keyword evidence="1" id="KW-0472">Membrane</keyword>
<dbReference type="EMBL" id="CP159485">
    <property type="protein sequence ID" value="XCI27793.1"/>
    <property type="molecule type" value="Genomic_DNA"/>
</dbReference>
<reference evidence="2" key="2">
    <citation type="submission" date="2024-06" db="EMBL/GenBank/DDBJ databases">
        <authorList>
            <person name="Petrova K.O."/>
            <person name="Toshchakov S.V."/>
            <person name="Boltjanskaja Y.V."/>
            <person name="Kevbrin V.V."/>
        </authorList>
    </citation>
    <scope>NUCLEOTIDE SEQUENCE</scope>
    <source>
        <strain evidence="2">Z-710</strain>
    </source>
</reference>
<dbReference type="RefSeq" id="WP_353892370.1">
    <property type="nucleotide sequence ID" value="NZ_CP159485.1"/>
</dbReference>
<sequence>MELFQNKYFLVPVLAWAVAQTIKVVLEVLLTQKMDLNRFVGSGGMPSSHSAFVMALTSVLAKDFGWDSPIVALSLAFALVIMYDAAGVRRAAGRQAKILNKIIDEMQKGNTISDERERLKELLGHTPIEVLAGALLGLIIPYLF</sequence>
<proteinExistence type="predicted"/>
<accession>A0AAU8HQG8</accession>
<evidence type="ECO:0000313" key="2">
    <source>
        <dbReference type="EMBL" id="XCI27793.1"/>
    </source>
</evidence>
<organism evidence="2">
    <name type="scientific">Proteinivorax hydrogeniformans</name>
    <dbReference type="NCBI Taxonomy" id="1826727"/>
    <lineage>
        <taxon>Bacteria</taxon>
        <taxon>Bacillati</taxon>
        <taxon>Bacillota</taxon>
        <taxon>Clostridia</taxon>
        <taxon>Eubacteriales</taxon>
        <taxon>Proteinivoracaceae</taxon>
        <taxon>Proteinivorax</taxon>
    </lineage>
</organism>
<protein>
    <submittedName>
        <fullName evidence="2">Divergent PAP2 family protein</fullName>
    </submittedName>
</protein>
<gene>
    <name evidence="2" type="ORF">PRVXH_001715</name>
</gene>